<keyword evidence="2" id="KW-0472">Membrane</keyword>
<evidence type="ECO:0000313" key="4">
    <source>
        <dbReference type="Proteomes" id="UP000275385"/>
    </source>
</evidence>
<keyword evidence="2" id="KW-0812">Transmembrane</keyword>
<comment type="caution">
    <text evidence="3">The sequence shown here is derived from an EMBL/GenBank/DDBJ whole genome shotgun (WGS) entry which is preliminary data.</text>
</comment>
<feature type="transmembrane region" description="Helical" evidence="2">
    <location>
        <begin position="163"/>
        <end position="185"/>
    </location>
</feature>
<dbReference type="EMBL" id="QVQW01000002">
    <property type="protein sequence ID" value="RKU49198.1"/>
    <property type="molecule type" value="Genomic_DNA"/>
</dbReference>
<dbReference type="Proteomes" id="UP000275385">
    <property type="component" value="Unassembled WGS sequence"/>
</dbReference>
<feature type="compositionally biased region" description="Low complexity" evidence="1">
    <location>
        <begin position="724"/>
        <end position="741"/>
    </location>
</feature>
<feature type="region of interest" description="Disordered" evidence="1">
    <location>
        <begin position="710"/>
        <end position="755"/>
    </location>
</feature>
<feature type="region of interest" description="Disordered" evidence="1">
    <location>
        <begin position="634"/>
        <end position="670"/>
    </location>
</feature>
<organism evidence="3 4">
    <name type="scientific">Coniochaeta pulveracea</name>
    <dbReference type="NCBI Taxonomy" id="177199"/>
    <lineage>
        <taxon>Eukaryota</taxon>
        <taxon>Fungi</taxon>
        <taxon>Dikarya</taxon>
        <taxon>Ascomycota</taxon>
        <taxon>Pezizomycotina</taxon>
        <taxon>Sordariomycetes</taxon>
        <taxon>Sordariomycetidae</taxon>
        <taxon>Coniochaetales</taxon>
        <taxon>Coniochaetaceae</taxon>
        <taxon>Coniochaeta</taxon>
    </lineage>
</organism>
<evidence type="ECO:0000313" key="3">
    <source>
        <dbReference type="EMBL" id="RKU49198.1"/>
    </source>
</evidence>
<dbReference type="OrthoDB" id="5227693at2759"/>
<evidence type="ECO:0008006" key="5">
    <source>
        <dbReference type="Google" id="ProtNLM"/>
    </source>
</evidence>
<keyword evidence="4" id="KW-1185">Reference proteome</keyword>
<dbReference type="AlphaFoldDB" id="A0A420YMU3"/>
<reference evidence="3 4" key="1">
    <citation type="submission" date="2018-08" db="EMBL/GenBank/DDBJ databases">
        <title>Draft genome of the lignicolous fungus Coniochaeta pulveracea.</title>
        <authorList>
            <person name="Borstlap C.J."/>
            <person name="De Witt R.N."/>
            <person name="Botha A."/>
            <person name="Volschenk H."/>
        </authorList>
    </citation>
    <scope>NUCLEOTIDE SEQUENCE [LARGE SCALE GENOMIC DNA]</scope>
    <source>
        <strain evidence="3 4">CAB683</strain>
    </source>
</reference>
<keyword evidence="2" id="KW-1133">Transmembrane helix</keyword>
<feature type="compositionally biased region" description="Polar residues" evidence="1">
    <location>
        <begin position="634"/>
        <end position="650"/>
    </location>
</feature>
<sequence length="833" mass="93794">MLSTANRQASIGVAGLRTYCQWATLRDLFSTTLNPRRMIEAEVAYQGTRPPSRLHHRASSAGATKPPHSWIPLGSFQISLLSSFFCLHEHGSWLLLVVAFAYTCCPRFFLSVHLADRLVGIRCPREPQSVSLILSFLLHLVLLQQATLPGRLSCPMANNNNDFPISITALVVSLIALLSTIAQVLQQYFASAAGYLNCNEKVMGTWHETKQRKFRLNQLRYEVEFESPVIFVAPPKNNRSPIPGVFPQVLNGKPVKRLPTRTTLRKVDKRDSEEHGAKAERVHTADNERATWVTLLAEIQSMEEESQRWQGSQYKDNGPRGQEPITFEEHHTLAVAIVPKKRTWDTMPSTFKKPYATTTIGHLIEIVAMLGLHWKEFDRKADRYRAEGNGYMLTGNLVHDLGLLFTFQIDGESSFKGNRVIPKDEVKKLCFGYVWTLWARDTRTGRRREALDDELSALNMLQVGSTNDMAEQMVLIGCNTNTAKYFRAGAEKHTKHRHLFPVAFELIGMIGMNLHIPGSSYRMLPNPTPYHFDKKFFSLSKLVKEFGRDIKQVSPPTERVRELSSIADGVTEKLSDRGPTEYSIRLLNVLHDAVSNCDDYLQGVVSDKMFSKELVTVVLREHFQEVLRMINEPNTAGNTATVSPATNSRMPSEVAPSQPPGSHGTHRAQPTFDDLDAASQEGKQRKFMEIYFNVVLGRVVRAIEASGVFPPTYNMPMSNEQEATTTSVPSSVDSSQSTSSVAPQHPSKPTQHLNAQDVEMVNLAPGDRITTPRNQQPLGSNQRPQDSRTLVSDIWYTLVFRMLCWLILHDFHKKDVQISKSELLDSRLSVYIA</sequence>
<gene>
    <name evidence="3" type="ORF">DL546_008954</name>
</gene>
<proteinExistence type="predicted"/>
<evidence type="ECO:0000256" key="2">
    <source>
        <dbReference type="SAM" id="Phobius"/>
    </source>
</evidence>
<accession>A0A420YMU3</accession>
<name>A0A420YMU3_9PEZI</name>
<protein>
    <recommendedName>
        <fullName evidence="5">Modin</fullName>
    </recommendedName>
</protein>
<dbReference type="STRING" id="177199.A0A420YMU3"/>
<evidence type="ECO:0000256" key="1">
    <source>
        <dbReference type="SAM" id="MobiDB-lite"/>
    </source>
</evidence>